<evidence type="ECO:0000313" key="1">
    <source>
        <dbReference type="EMBL" id="QSF53384.1"/>
    </source>
</evidence>
<evidence type="ECO:0000313" key="2">
    <source>
        <dbReference type="Proteomes" id="UP000662957"/>
    </source>
</evidence>
<protein>
    <submittedName>
        <fullName evidence="1">Uncharacterized protein</fullName>
    </submittedName>
</protein>
<reference evidence="1 2" key="1">
    <citation type="submission" date="2021-02" db="EMBL/GenBank/DDBJ databases">
        <title>Brevundimonas sp. CS1 genome sequence.</title>
        <authorList>
            <person name="Lee K."/>
            <person name="Choi Y.-J."/>
            <person name="Son H.-R."/>
        </authorList>
    </citation>
    <scope>NUCLEOTIDE SEQUENCE [LARGE SCALE GENOMIC DNA]</scope>
    <source>
        <strain evidence="1 2">CS1</strain>
    </source>
</reference>
<organism evidence="1 2">
    <name type="scientific">Brevundimonas fontaquae</name>
    <dbReference type="NCBI Taxonomy" id="2813778"/>
    <lineage>
        <taxon>Bacteria</taxon>
        <taxon>Pseudomonadati</taxon>
        <taxon>Pseudomonadota</taxon>
        <taxon>Alphaproteobacteria</taxon>
        <taxon>Caulobacterales</taxon>
        <taxon>Caulobacteraceae</taxon>
        <taxon>Brevundimonas</taxon>
    </lineage>
</organism>
<keyword evidence="2" id="KW-1185">Reference proteome</keyword>
<proteinExistence type="predicted"/>
<name>A0ABX7LMK6_9CAUL</name>
<dbReference type="EMBL" id="CP070968">
    <property type="protein sequence ID" value="QSF53384.1"/>
    <property type="molecule type" value="Genomic_DNA"/>
</dbReference>
<dbReference type="RefSeq" id="WP_165116544.1">
    <property type="nucleotide sequence ID" value="NZ_CP070968.1"/>
</dbReference>
<accession>A0ABX7LMK6</accession>
<sequence>MTDAYRIEALLDLVDETRTAKPDQSQQLAVVGLAERRGRGFWPTNAGWIVLGDRGRAFDAR</sequence>
<gene>
    <name evidence="1" type="ORF">JX001_11315</name>
</gene>
<dbReference type="Proteomes" id="UP000662957">
    <property type="component" value="Chromosome"/>
</dbReference>